<gene>
    <name evidence="2" type="ORF">FHR33_006312</name>
</gene>
<organism evidence="2 3">
    <name type="scientific">Nonomuraea dietziae</name>
    <dbReference type="NCBI Taxonomy" id="65515"/>
    <lineage>
        <taxon>Bacteria</taxon>
        <taxon>Bacillati</taxon>
        <taxon>Actinomycetota</taxon>
        <taxon>Actinomycetes</taxon>
        <taxon>Streptosporangiales</taxon>
        <taxon>Streptosporangiaceae</taxon>
        <taxon>Nonomuraea</taxon>
    </lineage>
</organism>
<name>A0A7W5V4J6_9ACTN</name>
<protein>
    <submittedName>
        <fullName evidence="2">Uncharacterized protein</fullName>
    </submittedName>
</protein>
<dbReference type="GeneID" id="95392598"/>
<dbReference type="EMBL" id="JACIBV010000001">
    <property type="protein sequence ID" value="MBB3730452.1"/>
    <property type="molecule type" value="Genomic_DNA"/>
</dbReference>
<reference evidence="2 3" key="1">
    <citation type="submission" date="2020-08" db="EMBL/GenBank/DDBJ databases">
        <title>Sequencing the genomes of 1000 actinobacteria strains.</title>
        <authorList>
            <person name="Klenk H.-P."/>
        </authorList>
    </citation>
    <scope>NUCLEOTIDE SEQUENCE [LARGE SCALE GENOMIC DNA]</scope>
    <source>
        <strain evidence="2 3">DSM 44320</strain>
    </source>
</reference>
<sequence>MRWARMVGALTLGAAVLVAPTGAASASAAPSVQVRNVQADADGCAVRFGARIVVRPQGRTVRVRYRWITGDGDRGQTRTLTFRGHGTKSKTVFDEQEFEDDASGWQAVQILSPRRFTSARARFDVEGCAEEEPEPEASVSLTVDDADSRGRCDGSDHRVTFDGAVRVTDGPATVRYRWRLDGRTVDDGSVRVRRSERLRHVLRPTASGSGTMTLEIWGPNRDADRVRYRVTCASAAPVAGVESVRVEPASHNGPCPQGENGYYWLTARATIKVSAATTVAYRWNWSTPGHFDAPAETFSGPGEREVSHRFGVTATPGAVTNARMWVEISSPNTARSAEVPYSITCT</sequence>
<evidence type="ECO:0000256" key="1">
    <source>
        <dbReference type="SAM" id="SignalP"/>
    </source>
</evidence>
<feature type="chain" id="PRO_5030928473" evidence="1">
    <location>
        <begin position="29"/>
        <end position="346"/>
    </location>
</feature>
<proteinExistence type="predicted"/>
<evidence type="ECO:0000313" key="2">
    <source>
        <dbReference type="EMBL" id="MBB3730452.1"/>
    </source>
</evidence>
<dbReference type="RefSeq" id="WP_183655163.1">
    <property type="nucleotide sequence ID" value="NZ_JACIBV010000001.1"/>
</dbReference>
<keyword evidence="1" id="KW-0732">Signal</keyword>
<feature type="signal peptide" evidence="1">
    <location>
        <begin position="1"/>
        <end position="28"/>
    </location>
</feature>
<evidence type="ECO:0000313" key="3">
    <source>
        <dbReference type="Proteomes" id="UP000579945"/>
    </source>
</evidence>
<accession>A0A7W5V4J6</accession>
<dbReference type="AlphaFoldDB" id="A0A7W5V4J6"/>
<comment type="caution">
    <text evidence="2">The sequence shown here is derived from an EMBL/GenBank/DDBJ whole genome shotgun (WGS) entry which is preliminary data.</text>
</comment>
<dbReference type="Proteomes" id="UP000579945">
    <property type="component" value="Unassembled WGS sequence"/>
</dbReference>
<keyword evidence="3" id="KW-1185">Reference proteome</keyword>